<keyword evidence="3" id="KW-1185">Reference proteome</keyword>
<evidence type="ECO:0000256" key="1">
    <source>
        <dbReference type="SAM" id="MobiDB-lite"/>
    </source>
</evidence>
<feature type="compositionally biased region" description="Polar residues" evidence="1">
    <location>
        <begin position="414"/>
        <end position="434"/>
    </location>
</feature>
<dbReference type="InterPro" id="IPR036034">
    <property type="entry name" value="PDZ_sf"/>
</dbReference>
<dbReference type="EMBL" id="CAJNDS010002160">
    <property type="protein sequence ID" value="CAE7356164.1"/>
    <property type="molecule type" value="Genomic_DNA"/>
</dbReference>
<dbReference type="AlphaFoldDB" id="A0A812PNF8"/>
<accession>A0A812PNF8</accession>
<reference evidence="2" key="1">
    <citation type="submission" date="2021-02" db="EMBL/GenBank/DDBJ databases">
        <authorList>
            <person name="Dougan E. K."/>
            <person name="Rhodes N."/>
            <person name="Thang M."/>
            <person name="Chan C."/>
        </authorList>
    </citation>
    <scope>NUCLEOTIDE SEQUENCE</scope>
</reference>
<feature type="compositionally biased region" description="Polar residues" evidence="1">
    <location>
        <begin position="197"/>
        <end position="209"/>
    </location>
</feature>
<dbReference type="OrthoDB" id="423846at2759"/>
<sequence>MWHSDVVAKNRCGTRSNSLGSLGRGSCQPRAPRLSLFIPRDAGLDNPPRTADGMDHILQMMEVAWRQVNTARGSTVKLANPEHNLLVSLECARDFMLGVLTEPDPGRQRLAEIFGGDCSRVARVRAILDGATLSHRNCADDRISSCMNAVKSVEAVLKKDCGVGRRLSEAQRKEFMRLRERQSRFQAKHLRGEFSPLSKTGSPSQSRSSWFGFPTEAAAEATTRTNSETAPLRARSDSAPSLRGDGPAVSSFSEGWQALRDHWESGNLFRNLTWGGTSQEGNPDGTAVRSPRGATEVVEAEERLGLHLVADPMLDGDPKEDTGHGATLDPYRCISVLEDPTGPCAEPRPDIARKACGGHEEDAEKACARTVDGGQPLSETPSTWTALEGAEEKDGATSTTSDTPRAQTAEEPGQNASRGFSIEPGSTEQASGKSSPVPEMLAVAALELPSLRGNEDAPADQDPLPSACPETAETLFLHGGSGPDPTAEDVSGVGFAQGSDEQGAAHDSGKLLEVAHKSDFQDSARGPPKGVESDGSSSDEDVPMPANWGMPRQKRGSVIRPVALPTHLLQQAKAAGYSEEMGVVEFRVGRDEEKIGIAFKILPPAGHLVVERISAGTPAEALHLPKGSRLLCVNGIHTGQIEAEDFFETMRQRPLDLLFLKPSVAQPSD</sequence>
<feature type="compositionally biased region" description="Low complexity" evidence="1">
    <location>
        <begin position="215"/>
        <end position="230"/>
    </location>
</feature>
<evidence type="ECO:0000313" key="3">
    <source>
        <dbReference type="Proteomes" id="UP000604046"/>
    </source>
</evidence>
<dbReference type="Proteomes" id="UP000604046">
    <property type="component" value="Unassembled WGS sequence"/>
</dbReference>
<feature type="compositionally biased region" description="Basic and acidic residues" evidence="1">
    <location>
        <begin position="503"/>
        <end position="522"/>
    </location>
</feature>
<feature type="compositionally biased region" description="Polar residues" evidence="1">
    <location>
        <begin position="396"/>
        <end position="406"/>
    </location>
</feature>
<name>A0A812PNF8_9DINO</name>
<feature type="region of interest" description="Disordered" evidence="1">
    <location>
        <begin position="189"/>
        <end position="250"/>
    </location>
</feature>
<feature type="region of interest" description="Disordered" evidence="1">
    <location>
        <begin position="478"/>
        <end position="554"/>
    </location>
</feature>
<gene>
    <name evidence="2" type="ORF">SNAT2548_LOCUS18952</name>
</gene>
<proteinExistence type="predicted"/>
<feature type="region of interest" description="Disordered" evidence="1">
    <location>
        <begin position="367"/>
        <end position="436"/>
    </location>
</feature>
<comment type="caution">
    <text evidence="2">The sequence shown here is derived from an EMBL/GenBank/DDBJ whole genome shotgun (WGS) entry which is preliminary data.</text>
</comment>
<dbReference type="SUPFAM" id="SSF50156">
    <property type="entry name" value="PDZ domain-like"/>
    <property type="match status" value="1"/>
</dbReference>
<organism evidence="2 3">
    <name type="scientific">Symbiodinium natans</name>
    <dbReference type="NCBI Taxonomy" id="878477"/>
    <lineage>
        <taxon>Eukaryota</taxon>
        <taxon>Sar</taxon>
        <taxon>Alveolata</taxon>
        <taxon>Dinophyceae</taxon>
        <taxon>Suessiales</taxon>
        <taxon>Symbiodiniaceae</taxon>
        <taxon>Symbiodinium</taxon>
    </lineage>
</organism>
<protein>
    <recommendedName>
        <fullName evidence="4">PDZ domain-containing protein</fullName>
    </recommendedName>
</protein>
<evidence type="ECO:0000313" key="2">
    <source>
        <dbReference type="EMBL" id="CAE7356164.1"/>
    </source>
</evidence>
<evidence type="ECO:0008006" key="4">
    <source>
        <dbReference type="Google" id="ProtNLM"/>
    </source>
</evidence>